<organism evidence="2 3">
    <name type="scientific">Candidatus Coprosoma intestinipullorum</name>
    <dbReference type="NCBI Taxonomy" id="2840752"/>
    <lineage>
        <taxon>Bacteria</taxon>
        <taxon>Bacillati</taxon>
        <taxon>Bacillota</taxon>
        <taxon>Bacillota incertae sedis</taxon>
        <taxon>Candidatus Coprosoma</taxon>
    </lineage>
</organism>
<dbReference type="EMBL" id="DVFV01000081">
    <property type="protein sequence ID" value="HIQ90850.1"/>
    <property type="molecule type" value="Genomic_DNA"/>
</dbReference>
<dbReference type="Proteomes" id="UP000886786">
    <property type="component" value="Unassembled WGS sequence"/>
</dbReference>
<accession>A0A9D0ZT15</accession>
<evidence type="ECO:0000256" key="1">
    <source>
        <dbReference type="SAM" id="Phobius"/>
    </source>
</evidence>
<feature type="transmembrane region" description="Helical" evidence="1">
    <location>
        <begin position="118"/>
        <end position="144"/>
    </location>
</feature>
<reference evidence="2" key="2">
    <citation type="journal article" date="2021" name="PeerJ">
        <title>Extensive microbial diversity within the chicken gut microbiome revealed by metagenomics and culture.</title>
        <authorList>
            <person name="Gilroy R."/>
            <person name="Ravi A."/>
            <person name="Getino M."/>
            <person name="Pursley I."/>
            <person name="Horton D.L."/>
            <person name="Alikhan N.F."/>
            <person name="Baker D."/>
            <person name="Gharbi K."/>
            <person name="Hall N."/>
            <person name="Watson M."/>
            <person name="Adriaenssens E.M."/>
            <person name="Foster-Nyarko E."/>
            <person name="Jarju S."/>
            <person name="Secka A."/>
            <person name="Antonio M."/>
            <person name="Oren A."/>
            <person name="Chaudhuri R.R."/>
            <person name="La Ragione R."/>
            <person name="Hildebrand F."/>
            <person name="Pallen M.J."/>
        </authorList>
    </citation>
    <scope>NUCLEOTIDE SEQUENCE</scope>
    <source>
        <strain evidence="2">CHK147-3167</strain>
    </source>
</reference>
<name>A0A9D0ZT15_9FIRM</name>
<evidence type="ECO:0000313" key="3">
    <source>
        <dbReference type="Proteomes" id="UP000886786"/>
    </source>
</evidence>
<feature type="transmembrane region" description="Helical" evidence="1">
    <location>
        <begin position="164"/>
        <end position="186"/>
    </location>
</feature>
<dbReference type="Pfam" id="PF22564">
    <property type="entry name" value="HAAS"/>
    <property type="match status" value="1"/>
</dbReference>
<keyword evidence="1" id="KW-0472">Membrane</keyword>
<proteinExistence type="predicted"/>
<feature type="transmembrane region" description="Helical" evidence="1">
    <location>
        <begin position="272"/>
        <end position="292"/>
    </location>
</feature>
<feature type="transmembrane region" description="Helical" evidence="1">
    <location>
        <begin position="304"/>
        <end position="321"/>
    </location>
</feature>
<evidence type="ECO:0000313" key="2">
    <source>
        <dbReference type="EMBL" id="HIQ90850.1"/>
    </source>
</evidence>
<dbReference type="AlphaFoldDB" id="A0A9D0ZT15"/>
<comment type="caution">
    <text evidence="2">The sequence shown here is derived from an EMBL/GenBank/DDBJ whole genome shotgun (WGS) entry which is preliminary data.</text>
</comment>
<gene>
    <name evidence="2" type="ORF">IAB27_04420</name>
</gene>
<feature type="transmembrane region" description="Helical" evidence="1">
    <location>
        <begin position="237"/>
        <end position="266"/>
    </location>
</feature>
<reference evidence="2" key="1">
    <citation type="submission" date="2020-10" db="EMBL/GenBank/DDBJ databases">
        <authorList>
            <person name="Gilroy R."/>
        </authorList>
    </citation>
    <scope>NUCLEOTIDE SEQUENCE</scope>
    <source>
        <strain evidence="2">CHK147-3167</strain>
    </source>
</reference>
<protein>
    <submittedName>
        <fullName evidence="2">DUF1700 domain-containing protein</fullName>
    </submittedName>
</protein>
<keyword evidence="1" id="KW-0812">Transmembrane</keyword>
<keyword evidence="1" id="KW-1133">Transmembrane helix</keyword>
<sequence length="458" mass="52542">MNKKEFLEKVEKKLSVLDEKERKDILDEYKDTISEKVKHGQSEEEAVADFGDIDELVKEVLSAYKIDPDYDVKEESTFNKILNDGEDLIKRGADKLAKTSRDLASDFKKTNKDINLSLVFEIVIKIIIAIFLIGLLRLPFLLVYRVGGDLLDSVFSPFGDLFSFLFGILLFIIYISLCVLVFVSLFKSYFKHEEFDDDENIEDENLEEDVKEEKPLKTKEKSGYSFLGEAIMLILKLWLIIFVMVPAAFIDLGILFGLCLSVVYWIKGINLLGLTLLLIGCLVMCTWFIKLIYNVIFKSGKNNFIVLVGSIVLIIIGGLLFTDMVINIDYRDGVPTSVEKTVKDFEYQIDGNTNVYNYTGGDVKEEVAEEMEDGNIRLEVTYYKDVNNVSVRDYESSYDYRNLEITTENDGAGSTKFMYNQFIDNLKNNKIYDYDRYYDINVVVYGNEATLEMIGESE</sequence>